<evidence type="ECO:0000256" key="3">
    <source>
        <dbReference type="ARBA" id="ARBA00022490"/>
    </source>
</evidence>
<name>F4RT11_MELLP</name>
<evidence type="ECO:0000256" key="5">
    <source>
        <dbReference type="SAM" id="Coils"/>
    </source>
</evidence>
<evidence type="ECO:0000256" key="2">
    <source>
        <dbReference type="ARBA" id="ARBA00005885"/>
    </source>
</evidence>
<dbReference type="KEGG" id="mlr:MELLADRAFT_75174"/>
<dbReference type="GeneID" id="18932623"/>
<proteinExistence type="inferred from homology"/>
<keyword evidence="3" id="KW-0963">Cytoplasm</keyword>
<evidence type="ECO:0000259" key="6">
    <source>
        <dbReference type="Pfam" id="PF06886"/>
    </source>
</evidence>
<evidence type="ECO:0000256" key="1">
    <source>
        <dbReference type="ARBA" id="ARBA00004245"/>
    </source>
</evidence>
<keyword evidence="8" id="KW-1185">Reference proteome</keyword>
<feature type="coiled-coil region" evidence="5">
    <location>
        <begin position="18"/>
        <end position="51"/>
    </location>
</feature>
<sequence>MPDFKLATQRRAKEREDWEQTKAVKERYEQQIKDQEEMKRLEREREEYIQMRKDRIVKANPVPDYLKRSN</sequence>
<dbReference type="AlphaFoldDB" id="F4RT11"/>
<gene>
    <name evidence="7" type="ORF">MELLADRAFT_75174</name>
</gene>
<dbReference type="Pfam" id="PF06886">
    <property type="entry name" value="TPX2"/>
    <property type="match status" value="1"/>
</dbReference>
<protein>
    <recommendedName>
        <fullName evidence="6">TPX2 C-terminal domain-containing protein</fullName>
    </recommendedName>
</protein>
<keyword evidence="5" id="KW-0175">Coiled coil</keyword>
<evidence type="ECO:0000256" key="4">
    <source>
        <dbReference type="ARBA" id="ARBA00023212"/>
    </source>
</evidence>
<dbReference type="HOGENOM" id="CLU_2758304_0_0_1"/>
<dbReference type="Proteomes" id="UP000001072">
    <property type="component" value="Unassembled WGS sequence"/>
</dbReference>
<dbReference type="RefSeq" id="XP_007412215.1">
    <property type="nucleotide sequence ID" value="XM_007412153.1"/>
</dbReference>
<evidence type="ECO:0000313" key="8">
    <source>
        <dbReference type="Proteomes" id="UP000001072"/>
    </source>
</evidence>
<dbReference type="InterPro" id="IPR027329">
    <property type="entry name" value="TPX2_C"/>
</dbReference>
<dbReference type="InParanoid" id="F4RT11"/>
<evidence type="ECO:0000313" key="7">
    <source>
        <dbReference type="EMBL" id="EGG04424.1"/>
    </source>
</evidence>
<keyword evidence="4" id="KW-0206">Cytoskeleton</keyword>
<dbReference type="GO" id="GO:0005856">
    <property type="term" value="C:cytoskeleton"/>
    <property type="evidence" value="ECO:0007669"/>
    <property type="project" value="UniProtKB-SubCell"/>
</dbReference>
<comment type="similarity">
    <text evidence="2">Belongs to the TPX2 family.</text>
</comment>
<dbReference type="OrthoDB" id="2503386at2759"/>
<reference evidence="8" key="1">
    <citation type="journal article" date="2011" name="Proc. Natl. Acad. Sci. U.S.A.">
        <title>Obligate biotrophy features unraveled by the genomic analysis of rust fungi.</title>
        <authorList>
            <person name="Duplessis S."/>
            <person name="Cuomo C.A."/>
            <person name="Lin Y.-C."/>
            <person name="Aerts A."/>
            <person name="Tisserant E."/>
            <person name="Veneault-Fourrey C."/>
            <person name="Joly D.L."/>
            <person name="Hacquard S."/>
            <person name="Amselem J."/>
            <person name="Cantarel B.L."/>
            <person name="Chiu R."/>
            <person name="Coutinho P.M."/>
            <person name="Feau N."/>
            <person name="Field M."/>
            <person name="Frey P."/>
            <person name="Gelhaye E."/>
            <person name="Goldberg J."/>
            <person name="Grabherr M.G."/>
            <person name="Kodira C.D."/>
            <person name="Kohler A."/>
            <person name="Kuees U."/>
            <person name="Lindquist E.A."/>
            <person name="Lucas S.M."/>
            <person name="Mago R."/>
            <person name="Mauceli E."/>
            <person name="Morin E."/>
            <person name="Murat C."/>
            <person name="Pangilinan J.L."/>
            <person name="Park R."/>
            <person name="Pearson M."/>
            <person name="Quesneville H."/>
            <person name="Rouhier N."/>
            <person name="Sakthikumar S."/>
            <person name="Salamov A.A."/>
            <person name="Schmutz J."/>
            <person name="Selles B."/>
            <person name="Shapiro H."/>
            <person name="Tanguay P."/>
            <person name="Tuskan G.A."/>
            <person name="Henrissat B."/>
            <person name="Van de Peer Y."/>
            <person name="Rouze P."/>
            <person name="Ellis J.G."/>
            <person name="Dodds P.N."/>
            <person name="Schein J.E."/>
            <person name="Zhong S."/>
            <person name="Hamelin R.C."/>
            <person name="Grigoriev I.V."/>
            <person name="Szabo L.J."/>
            <person name="Martin F."/>
        </authorList>
    </citation>
    <scope>NUCLEOTIDE SEQUENCE [LARGE SCALE GENOMIC DNA]</scope>
    <source>
        <strain evidence="8">98AG31 / pathotype 3-4-7</strain>
    </source>
</reference>
<dbReference type="EMBL" id="GL883118">
    <property type="protein sequence ID" value="EGG04424.1"/>
    <property type="molecule type" value="Genomic_DNA"/>
</dbReference>
<comment type="subcellular location">
    <subcellularLocation>
        <location evidence="1">Cytoplasm</location>
        <location evidence="1">Cytoskeleton</location>
    </subcellularLocation>
</comment>
<accession>F4RT11</accession>
<organism evidence="8">
    <name type="scientific">Melampsora larici-populina (strain 98AG31 / pathotype 3-4-7)</name>
    <name type="common">Poplar leaf rust fungus</name>
    <dbReference type="NCBI Taxonomy" id="747676"/>
    <lineage>
        <taxon>Eukaryota</taxon>
        <taxon>Fungi</taxon>
        <taxon>Dikarya</taxon>
        <taxon>Basidiomycota</taxon>
        <taxon>Pucciniomycotina</taxon>
        <taxon>Pucciniomycetes</taxon>
        <taxon>Pucciniales</taxon>
        <taxon>Melampsoraceae</taxon>
        <taxon>Melampsora</taxon>
    </lineage>
</organism>
<feature type="domain" description="TPX2 C-terminal" evidence="6">
    <location>
        <begin position="4"/>
        <end position="67"/>
    </location>
</feature>
<dbReference type="VEuPathDB" id="FungiDB:MELLADRAFT_75174"/>